<feature type="region of interest" description="Disordered" evidence="1">
    <location>
        <begin position="1"/>
        <end position="51"/>
    </location>
</feature>
<comment type="caution">
    <text evidence="2">The sequence shown here is derived from an EMBL/GenBank/DDBJ whole genome shotgun (WGS) entry which is preliminary data.</text>
</comment>
<feature type="compositionally biased region" description="Basic residues" evidence="1">
    <location>
        <begin position="17"/>
        <end position="28"/>
    </location>
</feature>
<sequence>KKSPNLPFLPSPVTPPIHHRRLRLHPSQRRPAAVNDYGTNMSDVQSRHHLL</sequence>
<feature type="non-terminal residue" evidence="2">
    <location>
        <position position="1"/>
    </location>
</feature>
<evidence type="ECO:0000313" key="3">
    <source>
        <dbReference type="Proteomes" id="UP001154282"/>
    </source>
</evidence>
<gene>
    <name evidence="2" type="ORF">LITE_LOCUS36528</name>
</gene>
<organism evidence="2 3">
    <name type="scientific">Linum tenue</name>
    <dbReference type="NCBI Taxonomy" id="586396"/>
    <lineage>
        <taxon>Eukaryota</taxon>
        <taxon>Viridiplantae</taxon>
        <taxon>Streptophyta</taxon>
        <taxon>Embryophyta</taxon>
        <taxon>Tracheophyta</taxon>
        <taxon>Spermatophyta</taxon>
        <taxon>Magnoliopsida</taxon>
        <taxon>eudicotyledons</taxon>
        <taxon>Gunneridae</taxon>
        <taxon>Pentapetalae</taxon>
        <taxon>rosids</taxon>
        <taxon>fabids</taxon>
        <taxon>Malpighiales</taxon>
        <taxon>Linaceae</taxon>
        <taxon>Linum</taxon>
    </lineage>
</organism>
<reference evidence="2" key="1">
    <citation type="submission" date="2022-08" db="EMBL/GenBank/DDBJ databases">
        <authorList>
            <person name="Gutierrez-Valencia J."/>
        </authorList>
    </citation>
    <scope>NUCLEOTIDE SEQUENCE</scope>
</reference>
<evidence type="ECO:0000256" key="1">
    <source>
        <dbReference type="SAM" id="MobiDB-lite"/>
    </source>
</evidence>
<dbReference type="EMBL" id="CAMGYJ010000008">
    <property type="protein sequence ID" value="CAI0465236.1"/>
    <property type="molecule type" value="Genomic_DNA"/>
</dbReference>
<dbReference type="AlphaFoldDB" id="A0AAV0P4D2"/>
<dbReference type="Proteomes" id="UP001154282">
    <property type="component" value="Unassembled WGS sequence"/>
</dbReference>
<keyword evidence="3" id="KW-1185">Reference proteome</keyword>
<name>A0AAV0P4D2_9ROSI</name>
<evidence type="ECO:0000313" key="2">
    <source>
        <dbReference type="EMBL" id="CAI0465236.1"/>
    </source>
</evidence>
<protein>
    <submittedName>
        <fullName evidence="2">Uncharacterized protein</fullName>
    </submittedName>
</protein>
<proteinExistence type="predicted"/>
<accession>A0AAV0P4D2</accession>